<name>A0A6G1KG11_9PLEO</name>
<keyword evidence="1" id="KW-0812">Transmembrane</keyword>
<keyword evidence="3" id="KW-1185">Reference proteome</keyword>
<sequence>MAFVLRFGCLHIASLLSSFFITVTFLIYSSCGAAICRIFGFHLLAGVGIGRLCIASVFDHFDLVYQTRR</sequence>
<proteinExistence type="predicted"/>
<feature type="transmembrane region" description="Helical" evidence="1">
    <location>
        <begin position="41"/>
        <end position="61"/>
    </location>
</feature>
<evidence type="ECO:0000313" key="3">
    <source>
        <dbReference type="Proteomes" id="UP000799428"/>
    </source>
</evidence>
<dbReference type="EMBL" id="MU005767">
    <property type="protein sequence ID" value="KAF2711485.1"/>
    <property type="molecule type" value="Genomic_DNA"/>
</dbReference>
<reference evidence="2" key="1">
    <citation type="journal article" date="2020" name="Stud. Mycol.">
        <title>101 Dothideomycetes genomes: a test case for predicting lifestyles and emergence of pathogens.</title>
        <authorList>
            <person name="Haridas S."/>
            <person name="Albert R."/>
            <person name="Binder M."/>
            <person name="Bloem J."/>
            <person name="Labutti K."/>
            <person name="Salamov A."/>
            <person name="Andreopoulos B."/>
            <person name="Baker S."/>
            <person name="Barry K."/>
            <person name="Bills G."/>
            <person name="Bluhm B."/>
            <person name="Cannon C."/>
            <person name="Castanera R."/>
            <person name="Culley D."/>
            <person name="Daum C."/>
            <person name="Ezra D."/>
            <person name="Gonzalez J."/>
            <person name="Henrissat B."/>
            <person name="Kuo A."/>
            <person name="Liang C."/>
            <person name="Lipzen A."/>
            <person name="Lutzoni F."/>
            <person name="Magnuson J."/>
            <person name="Mondo S."/>
            <person name="Nolan M."/>
            <person name="Ohm R."/>
            <person name="Pangilinan J."/>
            <person name="Park H.-J."/>
            <person name="Ramirez L."/>
            <person name="Alfaro M."/>
            <person name="Sun H."/>
            <person name="Tritt A."/>
            <person name="Yoshinaga Y."/>
            <person name="Zwiers L.-H."/>
            <person name="Turgeon B."/>
            <person name="Goodwin S."/>
            <person name="Spatafora J."/>
            <person name="Crous P."/>
            <person name="Grigoriev I."/>
        </authorList>
    </citation>
    <scope>NUCLEOTIDE SEQUENCE</scope>
    <source>
        <strain evidence="2">CBS 279.74</strain>
    </source>
</reference>
<organism evidence="2 3">
    <name type="scientific">Pleomassaria siparia CBS 279.74</name>
    <dbReference type="NCBI Taxonomy" id="1314801"/>
    <lineage>
        <taxon>Eukaryota</taxon>
        <taxon>Fungi</taxon>
        <taxon>Dikarya</taxon>
        <taxon>Ascomycota</taxon>
        <taxon>Pezizomycotina</taxon>
        <taxon>Dothideomycetes</taxon>
        <taxon>Pleosporomycetidae</taxon>
        <taxon>Pleosporales</taxon>
        <taxon>Pleomassariaceae</taxon>
        <taxon>Pleomassaria</taxon>
    </lineage>
</organism>
<accession>A0A6G1KG11</accession>
<keyword evidence="1" id="KW-1133">Transmembrane helix</keyword>
<protein>
    <submittedName>
        <fullName evidence="2">Uncharacterized protein</fullName>
    </submittedName>
</protein>
<evidence type="ECO:0000256" key="1">
    <source>
        <dbReference type="SAM" id="Phobius"/>
    </source>
</evidence>
<evidence type="ECO:0000313" key="2">
    <source>
        <dbReference type="EMBL" id="KAF2711485.1"/>
    </source>
</evidence>
<keyword evidence="1" id="KW-0472">Membrane</keyword>
<feature type="transmembrane region" description="Helical" evidence="1">
    <location>
        <begin position="12"/>
        <end position="35"/>
    </location>
</feature>
<dbReference type="AlphaFoldDB" id="A0A6G1KG11"/>
<dbReference type="Proteomes" id="UP000799428">
    <property type="component" value="Unassembled WGS sequence"/>
</dbReference>
<gene>
    <name evidence="2" type="ORF">K504DRAFT_221375</name>
</gene>